<dbReference type="PANTHER" id="PTHR33055:SF3">
    <property type="entry name" value="PUTATIVE TRANSPOSASE FOR IS117-RELATED"/>
    <property type="match status" value="1"/>
</dbReference>
<dbReference type="PANTHER" id="PTHR33055">
    <property type="entry name" value="TRANSPOSASE FOR INSERTION SEQUENCE ELEMENT IS1111A"/>
    <property type="match status" value="1"/>
</dbReference>
<gene>
    <name evidence="3" type="ORF">SAMN05878503_1581</name>
</gene>
<accession>A0A285D6B6</accession>
<feature type="domain" description="Transposase IS116/IS110/IS902 C-terminal" evidence="2">
    <location>
        <begin position="216"/>
        <end position="290"/>
    </location>
</feature>
<protein>
    <submittedName>
        <fullName evidence="3">Transposase</fullName>
    </submittedName>
</protein>
<evidence type="ECO:0000259" key="2">
    <source>
        <dbReference type="Pfam" id="PF02371"/>
    </source>
</evidence>
<reference evidence="4" key="1">
    <citation type="submission" date="2017-08" db="EMBL/GenBank/DDBJ databases">
        <authorList>
            <person name="Varghese N."/>
            <person name="Submissions S."/>
        </authorList>
    </citation>
    <scope>NUCLEOTIDE SEQUENCE [LARGE SCALE GENOMIC DNA]</scope>
    <source>
        <strain evidence="4">JA234</strain>
    </source>
</reference>
<keyword evidence="4" id="KW-1185">Reference proteome</keyword>
<evidence type="ECO:0000259" key="1">
    <source>
        <dbReference type="Pfam" id="PF01548"/>
    </source>
</evidence>
<dbReference type="EMBL" id="OAOQ01000058">
    <property type="protein sequence ID" value="SNX75352.1"/>
    <property type="molecule type" value="Genomic_DNA"/>
</dbReference>
<dbReference type="AlphaFoldDB" id="A0A285D6B6"/>
<evidence type="ECO:0000313" key="3">
    <source>
        <dbReference type="EMBL" id="SNX75352.1"/>
    </source>
</evidence>
<dbReference type="OrthoDB" id="8261795at2"/>
<dbReference type="InterPro" id="IPR047650">
    <property type="entry name" value="Transpos_IS110"/>
</dbReference>
<dbReference type="NCBIfam" id="NF033542">
    <property type="entry name" value="transpos_IS110"/>
    <property type="match status" value="1"/>
</dbReference>
<evidence type="ECO:0000313" key="4">
    <source>
        <dbReference type="Proteomes" id="UP000219467"/>
    </source>
</evidence>
<proteinExistence type="predicted"/>
<dbReference type="InterPro" id="IPR002525">
    <property type="entry name" value="Transp_IS110-like_N"/>
</dbReference>
<dbReference type="RefSeq" id="WP_097032023.1">
    <property type="nucleotide sequence ID" value="NZ_OAOQ01000058.1"/>
</dbReference>
<name>A0A285D6B6_9RHOB</name>
<dbReference type="GO" id="GO:0004803">
    <property type="term" value="F:transposase activity"/>
    <property type="evidence" value="ECO:0007669"/>
    <property type="project" value="InterPro"/>
</dbReference>
<dbReference type="InterPro" id="IPR003346">
    <property type="entry name" value="Transposase_20"/>
</dbReference>
<feature type="domain" description="Transposase IS110-like N-terminal" evidence="1">
    <location>
        <begin position="6"/>
        <end position="150"/>
    </location>
</feature>
<dbReference type="Pfam" id="PF01548">
    <property type="entry name" value="DEDD_Tnp_IS110"/>
    <property type="match status" value="1"/>
</dbReference>
<dbReference type="GO" id="GO:0006313">
    <property type="term" value="P:DNA transposition"/>
    <property type="evidence" value="ECO:0007669"/>
    <property type="project" value="InterPro"/>
</dbReference>
<dbReference type="Pfam" id="PF02371">
    <property type="entry name" value="Transposase_20"/>
    <property type="match status" value="1"/>
</dbReference>
<organism evidence="3 4">
    <name type="scientific">Cereibacter ovatus</name>
    <dbReference type="NCBI Taxonomy" id="439529"/>
    <lineage>
        <taxon>Bacteria</taxon>
        <taxon>Pseudomonadati</taxon>
        <taxon>Pseudomonadota</taxon>
        <taxon>Alphaproteobacteria</taxon>
        <taxon>Rhodobacterales</taxon>
        <taxon>Paracoccaceae</taxon>
        <taxon>Cereibacter</taxon>
    </lineage>
</organism>
<dbReference type="Proteomes" id="UP000219467">
    <property type="component" value="Unassembled WGS sequence"/>
</dbReference>
<sequence length="343" mass="37795">MGVFAALDVSQEETAICVVGQDGVLVAETKVPTCPDAITGWLAERASGLERVGMETGPLAVWLWNALTERQVPIICIDARHANGVLKMMPNKTDRHDARGLAQIVRTGWFKAAQIKSHDAYVNRAMLTAREALVGMRVRLENEIRGLLKTFGIMFGKRVGGFKRRAEEIIRDELTVVPDLVPIFEALMQARRDILARIAALDSRIRAVARRHATVRLLMTAPGVGPITAMAVVAAFDDASRFRRSSSAGAYLGLTPRRYESGEISRNGRVSKRGDAFTRKCLFEVANAIFCRNLGGPRLRDWAKAIAERTGPRKAKVALARKLAVTLHAMWRTNTPFREAAVA</sequence>
<dbReference type="GO" id="GO:0003677">
    <property type="term" value="F:DNA binding"/>
    <property type="evidence" value="ECO:0007669"/>
    <property type="project" value="InterPro"/>
</dbReference>